<protein>
    <submittedName>
        <fullName evidence="2">CC-NBS-LRR resistance protein</fullName>
    </submittedName>
</protein>
<feature type="non-terminal residue" evidence="2">
    <location>
        <position position="1"/>
    </location>
</feature>
<feature type="domain" description="R13L1/DRL21-like LRR repeat region" evidence="1">
    <location>
        <begin position="9"/>
        <end position="61"/>
    </location>
</feature>
<evidence type="ECO:0000259" key="1">
    <source>
        <dbReference type="Pfam" id="PF25019"/>
    </source>
</evidence>
<accession>A0A392QQ25</accession>
<reference evidence="2 3" key="1">
    <citation type="journal article" date="2018" name="Front. Plant Sci.">
        <title>Red Clover (Trifolium pratense) and Zigzag Clover (T. medium) - A Picture of Genomic Similarities and Differences.</title>
        <authorList>
            <person name="Dluhosova J."/>
            <person name="Istvanek J."/>
            <person name="Nedelnik J."/>
            <person name="Repkova J."/>
        </authorList>
    </citation>
    <scope>NUCLEOTIDE SEQUENCE [LARGE SCALE GENOMIC DNA]</scope>
    <source>
        <strain evidence="3">cv. 10/8</strain>
        <tissue evidence="2">Leaf</tissue>
    </source>
</reference>
<evidence type="ECO:0000313" key="3">
    <source>
        <dbReference type="Proteomes" id="UP000265520"/>
    </source>
</evidence>
<dbReference type="Proteomes" id="UP000265520">
    <property type="component" value="Unassembled WGS sequence"/>
</dbReference>
<keyword evidence="3" id="KW-1185">Reference proteome</keyword>
<dbReference type="AlphaFoldDB" id="A0A392QQ25"/>
<sequence>NQKDGLCVRDLRRFPKLRGKLFIQKLQNVIDVVEAYDTNLKSKEHIEELKLHWGNETDDSLNEKYVLC</sequence>
<dbReference type="InterPro" id="IPR056789">
    <property type="entry name" value="LRR_R13L1-DRL21"/>
</dbReference>
<dbReference type="EMBL" id="LXQA010149179">
    <property type="protein sequence ID" value="MCI25750.1"/>
    <property type="molecule type" value="Genomic_DNA"/>
</dbReference>
<proteinExistence type="predicted"/>
<evidence type="ECO:0000313" key="2">
    <source>
        <dbReference type="EMBL" id="MCI25750.1"/>
    </source>
</evidence>
<dbReference type="Pfam" id="PF25019">
    <property type="entry name" value="LRR_R13L1-DRL21"/>
    <property type="match status" value="1"/>
</dbReference>
<name>A0A392QQ25_9FABA</name>
<comment type="caution">
    <text evidence="2">The sequence shown here is derived from an EMBL/GenBank/DDBJ whole genome shotgun (WGS) entry which is preliminary data.</text>
</comment>
<organism evidence="2 3">
    <name type="scientific">Trifolium medium</name>
    <dbReference type="NCBI Taxonomy" id="97028"/>
    <lineage>
        <taxon>Eukaryota</taxon>
        <taxon>Viridiplantae</taxon>
        <taxon>Streptophyta</taxon>
        <taxon>Embryophyta</taxon>
        <taxon>Tracheophyta</taxon>
        <taxon>Spermatophyta</taxon>
        <taxon>Magnoliopsida</taxon>
        <taxon>eudicotyledons</taxon>
        <taxon>Gunneridae</taxon>
        <taxon>Pentapetalae</taxon>
        <taxon>rosids</taxon>
        <taxon>fabids</taxon>
        <taxon>Fabales</taxon>
        <taxon>Fabaceae</taxon>
        <taxon>Papilionoideae</taxon>
        <taxon>50 kb inversion clade</taxon>
        <taxon>NPAAA clade</taxon>
        <taxon>Hologalegina</taxon>
        <taxon>IRL clade</taxon>
        <taxon>Trifolieae</taxon>
        <taxon>Trifolium</taxon>
    </lineage>
</organism>